<dbReference type="PROSITE" id="PS51388">
    <property type="entry name" value="GED"/>
    <property type="match status" value="1"/>
</dbReference>
<dbReference type="EC" id="3.6.5.5" evidence="8"/>
<sequence length="647" mass="72483">MLPRGTGVVTRRPLILQLVHVSPEDGRKTAGDENEIDAEEWGKFLHTKNKIYTDFDEIRQEIENETERISGNNKGISPEPIHLKIFSANVVNLTLVDLPGMTKVPVGDQPKDIELQIRELILQFISNPNSIILAVTAANTDMATSEALKIAREVDPDGRRTLAVITKLDLMDAGTDAMDVLMGRVIPVKLGIIGVVNRSQLDINNKKSVADSIRDEYGFLQKKYPSLANRNGTKYLARTLNRLLMHHIRDCLPELKTRINVLAAQYQSLLNSYGEPVEDKSATLLQLITKFATEYCNTIEGTAKYIETSELCGGARICYIFHETFGRTLESVDPLGGLNTIDILTAIRNATGPRPALFVPEVSFELLVKRQIKRLEEPSLRCVELVHEEMQRIIQHCSNYSTQELLRFPKLHDAIVEVVTCLLRRRLPVTNEMVHNLVAIELAYINTKHPDFADACGLMNNNIEEQRRNRLARELPSSVPRDKAAAGAGDVSQESGTGNWRGMLKTSKAEEGSAEEKSKPAAALPASPQKGHAVNLLDVPVPVARKLSAREQRDCEVIERLIKSYFLIVRKNIQDSVPKAVMHFLVNHVKDTLQSELVGQLYKSLLLDDLLTESEDMAQRRKEAADMLKALQRASQIIAEIRETHLW</sequence>
<dbReference type="AlphaFoldDB" id="A0A8C3L4V7"/>
<keyword evidence="30" id="KW-1185">Reference proteome</keyword>
<dbReference type="GO" id="GO:0030001">
    <property type="term" value="P:metal ion transport"/>
    <property type="evidence" value="ECO:0007669"/>
    <property type="project" value="UniProtKB-ARBA"/>
</dbReference>
<keyword evidence="21" id="KW-0576">Peroxisome</keyword>
<dbReference type="SMART" id="SM00053">
    <property type="entry name" value="DYNc"/>
    <property type="match status" value="1"/>
</dbReference>
<dbReference type="Pfam" id="PF01031">
    <property type="entry name" value="Dynamin_M"/>
    <property type="match status" value="1"/>
</dbReference>
<dbReference type="Gene3D" id="3.40.50.300">
    <property type="entry name" value="P-loop containing nucleotide triphosphate hydrolases"/>
    <property type="match status" value="1"/>
</dbReference>
<dbReference type="GO" id="GO:0042802">
    <property type="term" value="F:identical protein binding"/>
    <property type="evidence" value="ECO:0007669"/>
    <property type="project" value="UniProtKB-ARBA"/>
</dbReference>
<evidence type="ECO:0000256" key="18">
    <source>
        <dbReference type="ARBA" id="ARBA00023128"/>
    </source>
</evidence>
<keyword evidence="17" id="KW-0446">Lipid-binding</keyword>
<feature type="region of interest" description="Disordered" evidence="26">
    <location>
        <begin position="473"/>
        <end position="529"/>
    </location>
</feature>
<dbReference type="CDD" id="cd08771">
    <property type="entry name" value="DLP_1"/>
    <property type="match status" value="1"/>
</dbReference>
<dbReference type="PANTHER" id="PTHR11566:SF39">
    <property type="entry name" value="DYNAMIN-1-LIKE PROTEIN"/>
    <property type="match status" value="1"/>
</dbReference>
<keyword evidence="13" id="KW-0378">Hydrolase</keyword>
<reference evidence="29" key="2">
    <citation type="submission" date="2025-09" db="UniProtKB">
        <authorList>
            <consortium name="Ensembl"/>
        </authorList>
    </citation>
    <scope>IDENTIFICATION</scope>
</reference>
<evidence type="ECO:0000256" key="14">
    <source>
        <dbReference type="ARBA" id="ARBA00023018"/>
    </source>
</evidence>
<keyword evidence="23" id="KW-0968">Cytoplasmic vesicle</keyword>
<keyword evidence="19 25" id="KW-0342">GTP-binding</keyword>
<evidence type="ECO:0000256" key="11">
    <source>
        <dbReference type="ARBA" id="ARBA00022741"/>
    </source>
</evidence>
<keyword evidence="12" id="KW-1000">Mitochondrion outer membrane</keyword>
<evidence type="ECO:0000259" key="28">
    <source>
        <dbReference type="PROSITE" id="PS51718"/>
    </source>
</evidence>
<comment type="subcellular location">
    <subcellularLocation>
        <location evidence="5">Cytoplasm</location>
        <location evidence="5">Cytosol</location>
    </subcellularLocation>
    <subcellularLocation>
        <location evidence="3">Cytoplasmic vesicle</location>
        <location evidence="3">Secretory vesicle</location>
        <location evidence="3">Synaptic vesicle membrane</location>
    </subcellularLocation>
    <subcellularLocation>
        <location evidence="1">Endomembrane system</location>
        <topology evidence="1">Peripheral membrane protein</topology>
    </subcellularLocation>
    <subcellularLocation>
        <location evidence="6">Golgi apparatus</location>
    </subcellularLocation>
    <subcellularLocation>
        <location evidence="7">Membrane</location>
        <location evidence="7">Clathrin-coated pit</location>
    </subcellularLocation>
    <subcellularLocation>
        <location evidence="4">Mitochondrion outer membrane</location>
        <topology evidence="4">Peripheral membrane protein</topology>
    </subcellularLocation>
    <subcellularLocation>
        <location evidence="2">Peroxisome</location>
    </subcellularLocation>
</comment>
<evidence type="ECO:0000256" key="6">
    <source>
        <dbReference type="ARBA" id="ARBA00004555"/>
    </source>
</evidence>
<keyword evidence="15" id="KW-0333">Golgi apparatus</keyword>
<evidence type="ECO:0000256" key="9">
    <source>
        <dbReference type="ARBA" id="ARBA00018833"/>
    </source>
</evidence>
<dbReference type="GO" id="GO:0005525">
    <property type="term" value="F:GTP binding"/>
    <property type="evidence" value="ECO:0007669"/>
    <property type="project" value="UniProtKB-KW"/>
</dbReference>
<dbReference type="Ensembl" id="ENSCPIT00010003800.1">
    <property type="protein sequence ID" value="ENSCPIP00010003215.1"/>
    <property type="gene ID" value="ENSCPIG00010002491.1"/>
</dbReference>
<keyword evidence="20" id="KW-0472">Membrane</keyword>
<dbReference type="GO" id="GO:0030672">
    <property type="term" value="C:synaptic vesicle membrane"/>
    <property type="evidence" value="ECO:0007669"/>
    <property type="project" value="UniProtKB-SubCell"/>
</dbReference>
<dbReference type="GO" id="GO:0008289">
    <property type="term" value="F:lipid binding"/>
    <property type="evidence" value="ECO:0007669"/>
    <property type="project" value="UniProtKB-KW"/>
</dbReference>
<evidence type="ECO:0000256" key="17">
    <source>
        <dbReference type="ARBA" id="ARBA00023121"/>
    </source>
</evidence>
<evidence type="ECO:0000256" key="10">
    <source>
        <dbReference type="ARBA" id="ARBA00022490"/>
    </source>
</evidence>
<dbReference type="InterPro" id="IPR003130">
    <property type="entry name" value="GED"/>
</dbReference>
<dbReference type="GO" id="GO:0048312">
    <property type="term" value="P:intracellular distribution of mitochondria"/>
    <property type="evidence" value="ECO:0007669"/>
    <property type="project" value="TreeGrafter"/>
</dbReference>
<evidence type="ECO:0000256" key="1">
    <source>
        <dbReference type="ARBA" id="ARBA00004184"/>
    </source>
</evidence>
<dbReference type="GO" id="GO:0005905">
    <property type="term" value="C:clathrin-coated pit"/>
    <property type="evidence" value="ECO:0007669"/>
    <property type="project" value="UniProtKB-SubCell"/>
</dbReference>
<accession>A0A8C3L4V7</accession>
<evidence type="ECO:0000256" key="25">
    <source>
        <dbReference type="RuleBase" id="RU003932"/>
    </source>
</evidence>
<dbReference type="Gene3D" id="1.20.120.1240">
    <property type="entry name" value="Dynamin, middle domain"/>
    <property type="match status" value="1"/>
</dbReference>
<proteinExistence type="inferred from homology"/>
<evidence type="ECO:0000313" key="30">
    <source>
        <dbReference type="Proteomes" id="UP000694543"/>
    </source>
</evidence>
<keyword evidence="16" id="KW-0090">Biological rhythms</keyword>
<keyword evidence="14" id="KW-0770">Synapse</keyword>
<evidence type="ECO:0000256" key="19">
    <source>
        <dbReference type="ARBA" id="ARBA00023134"/>
    </source>
</evidence>
<feature type="domain" description="GED" evidence="27">
    <location>
        <begin position="555"/>
        <end position="646"/>
    </location>
</feature>
<evidence type="ECO:0000259" key="27">
    <source>
        <dbReference type="PROSITE" id="PS51388"/>
    </source>
</evidence>
<feature type="compositionally biased region" description="Basic and acidic residues" evidence="26">
    <location>
        <begin position="507"/>
        <end position="519"/>
    </location>
</feature>
<dbReference type="GO" id="GO:0005794">
    <property type="term" value="C:Golgi apparatus"/>
    <property type="evidence" value="ECO:0007669"/>
    <property type="project" value="UniProtKB-SubCell"/>
</dbReference>
<dbReference type="GO" id="GO:0016559">
    <property type="term" value="P:peroxisome fission"/>
    <property type="evidence" value="ECO:0007669"/>
    <property type="project" value="TreeGrafter"/>
</dbReference>
<dbReference type="InterPro" id="IPR030381">
    <property type="entry name" value="G_DYNAMIN_dom"/>
</dbReference>
<organism evidence="29 30">
    <name type="scientific">Chrysolophus pictus</name>
    <name type="common">Golden pheasant</name>
    <name type="synonym">Phasianus pictus</name>
    <dbReference type="NCBI Taxonomy" id="9089"/>
    <lineage>
        <taxon>Eukaryota</taxon>
        <taxon>Metazoa</taxon>
        <taxon>Chordata</taxon>
        <taxon>Craniata</taxon>
        <taxon>Vertebrata</taxon>
        <taxon>Euteleostomi</taxon>
        <taxon>Archelosauria</taxon>
        <taxon>Archosauria</taxon>
        <taxon>Dinosauria</taxon>
        <taxon>Saurischia</taxon>
        <taxon>Theropoda</taxon>
        <taxon>Coelurosauria</taxon>
        <taxon>Aves</taxon>
        <taxon>Neognathae</taxon>
        <taxon>Galloanserae</taxon>
        <taxon>Galliformes</taxon>
        <taxon>Phasianidae</taxon>
        <taxon>Phasianinae</taxon>
        <taxon>Chrysolophus</taxon>
    </lineage>
</organism>
<evidence type="ECO:0000256" key="8">
    <source>
        <dbReference type="ARBA" id="ARBA00011980"/>
    </source>
</evidence>
<evidence type="ECO:0000256" key="15">
    <source>
        <dbReference type="ARBA" id="ARBA00023034"/>
    </source>
</evidence>
<evidence type="ECO:0000256" key="22">
    <source>
        <dbReference type="ARBA" id="ARBA00023176"/>
    </source>
</evidence>
<dbReference type="GO" id="GO:0005777">
    <property type="term" value="C:peroxisome"/>
    <property type="evidence" value="ECO:0007669"/>
    <property type="project" value="UniProtKB-SubCell"/>
</dbReference>
<evidence type="ECO:0000256" key="21">
    <source>
        <dbReference type="ARBA" id="ARBA00023140"/>
    </source>
</evidence>
<keyword evidence="22" id="KW-0168">Coated pit</keyword>
<dbReference type="SUPFAM" id="SSF52540">
    <property type="entry name" value="P-loop containing nucleoside triphosphate hydrolases"/>
    <property type="match status" value="1"/>
</dbReference>
<keyword evidence="10" id="KW-0963">Cytoplasm</keyword>
<dbReference type="GO" id="GO:0005874">
    <property type="term" value="C:microtubule"/>
    <property type="evidence" value="ECO:0007669"/>
    <property type="project" value="TreeGrafter"/>
</dbReference>
<evidence type="ECO:0000256" key="5">
    <source>
        <dbReference type="ARBA" id="ARBA00004514"/>
    </source>
</evidence>
<dbReference type="GO" id="GO:0048511">
    <property type="term" value="P:rhythmic process"/>
    <property type="evidence" value="ECO:0007669"/>
    <property type="project" value="UniProtKB-KW"/>
</dbReference>
<evidence type="ECO:0000256" key="24">
    <source>
        <dbReference type="ARBA" id="ARBA00048040"/>
    </source>
</evidence>
<dbReference type="GO" id="GO:0005741">
    <property type="term" value="C:mitochondrial outer membrane"/>
    <property type="evidence" value="ECO:0007669"/>
    <property type="project" value="UniProtKB-SubCell"/>
</dbReference>
<evidence type="ECO:0000256" key="23">
    <source>
        <dbReference type="ARBA" id="ARBA00023329"/>
    </source>
</evidence>
<keyword evidence="11 25" id="KW-0547">Nucleotide-binding</keyword>
<dbReference type="InterPro" id="IPR022812">
    <property type="entry name" value="Dynamin"/>
</dbReference>
<dbReference type="InterPro" id="IPR000375">
    <property type="entry name" value="Dynamin_stalk"/>
</dbReference>
<dbReference type="GO" id="GO:0043653">
    <property type="term" value="P:mitochondrial fragmentation involved in apoptotic process"/>
    <property type="evidence" value="ECO:0007669"/>
    <property type="project" value="TreeGrafter"/>
</dbReference>
<dbReference type="PROSITE" id="PS00410">
    <property type="entry name" value="G_DYNAMIN_1"/>
    <property type="match status" value="1"/>
</dbReference>
<protein>
    <recommendedName>
        <fullName evidence="9">Dynamin-1-like protein</fullName>
        <ecNumber evidence="8">3.6.5.5</ecNumber>
    </recommendedName>
</protein>
<dbReference type="SMART" id="SM00302">
    <property type="entry name" value="GED"/>
    <property type="match status" value="1"/>
</dbReference>
<dbReference type="PRINTS" id="PR00195">
    <property type="entry name" value="DYNAMIN"/>
</dbReference>
<feature type="domain" description="Dynamin-type G" evidence="28">
    <location>
        <begin position="1"/>
        <end position="253"/>
    </location>
</feature>
<comment type="catalytic activity">
    <reaction evidence="24">
        <text>GTP + H2O = GDP + phosphate + H(+)</text>
        <dbReference type="Rhea" id="RHEA:19669"/>
        <dbReference type="ChEBI" id="CHEBI:15377"/>
        <dbReference type="ChEBI" id="CHEBI:15378"/>
        <dbReference type="ChEBI" id="CHEBI:37565"/>
        <dbReference type="ChEBI" id="CHEBI:43474"/>
        <dbReference type="ChEBI" id="CHEBI:58189"/>
        <dbReference type="EC" id="3.6.5.5"/>
    </reaction>
</comment>
<dbReference type="GO" id="GO:0008017">
    <property type="term" value="F:microtubule binding"/>
    <property type="evidence" value="ECO:0007669"/>
    <property type="project" value="TreeGrafter"/>
</dbReference>
<dbReference type="GO" id="GO:0006897">
    <property type="term" value="P:endocytosis"/>
    <property type="evidence" value="ECO:0007669"/>
    <property type="project" value="UniProtKB-KW"/>
</dbReference>
<name>A0A8C3L4V7_CHRPC</name>
<evidence type="ECO:0000256" key="2">
    <source>
        <dbReference type="ARBA" id="ARBA00004275"/>
    </source>
</evidence>
<dbReference type="Pfam" id="PF00350">
    <property type="entry name" value="Dynamin_N"/>
    <property type="match status" value="1"/>
</dbReference>
<evidence type="ECO:0000256" key="3">
    <source>
        <dbReference type="ARBA" id="ARBA00004432"/>
    </source>
</evidence>
<dbReference type="PROSITE" id="PS51718">
    <property type="entry name" value="G_DYNAMIN_2"/>
    <property type="match status" value="1"/>
</dbReference>
<dbReference type="GO" id="GO:0000266">
    <property type="term" value="P:mitochondrial fission"/>
    <property type="evidence" value="ECO:0007669"/>
    <property type="project" value="TreeGrafter"/>
</dbReference>
<dbReference type="PANTHER" id="PTHR11566">
    <property type="entry name" value="DYNAMIN"/>
    <property type="match status" value="1"/>
</dbReference>
<evidence type="ECO:0000256" key="20">
    <source>
        <dbReference type="ARBA" id="ARBA00023136"/>
    </source>
</evidence>
<evidence type="ECO:0000256" key="12">
    <source>
        <dbReference type="ARBA" id="ARBA00022787"/>
    </source>
</evidence>
<dbReference type="InterPro" id="IPR027417">
    <property type="entry name" value="P-loop_NTPase"/>
</dbReference>
<evidence type="ECO:0000256" key="13">
    <source>
        <dbReference type="ARBA" id="ARBA00022801"/>
    </source>
</evidence>
<evidence type="ECO:0000256" key="16">
    <source>
        <dbReference type="ARBA" id="ARBA00023108"/>
    </source>
</evidence>
<dbReference type="GO" id="GO:0005829">
    <property type="term" value="C:cytosol"/>
    <property type="evidence" value="ECO:0007669"/>
    <property type="project" value="UniProtKB-SubCell"/>
</dbReference>
<dbReference type="GO" id="GO:0003924">
    <property type="term" value="F:GTPase activity"/>
    <property type="evidence" value="ECO:0007669"/>
    <property type="project" value="InterPro"/>
</dbReference>
<dbReference type="Pfam" id="PF02212">
    <property type="entry name" value="GED"/>
    <property type="match status" value="1"/>
</dbReference>
<evidence type="ECO:0000256" key="26">
    <source>
        <dbReference type="SAM" id="MobiDB-lite"/>
    </source>
</evidence>
<dbReference type="InterPro" id="IPR020850">
    <property type="entry name" value="GED_dom"/>
</dbReference>
<dbReference type="Proteomes" id="UP000694543">
    <property type="component" value="Unplaced"/>
</dbReference>
<reference evidence="29" key="1">
    <citation type="submission" date="2025-08" db="UniProtKB">
        <authorList>
            <consortium name="Ensembl"/>
        </authorList>
    </citation>
    <scope>IDENTIFICATION</scope>
</reference>
<dbReference type="InterPro" id="IPR045063">
    <property type="entry name" value="Dynamin_N"/>
</dbReference>
<evidence type="ECO:0000256" key="4">
    <source>
        <dbReference type="ARBA" id="ARBA00004450"/>
    </source>
</evidence>
<keyword evidence="18" id="KW-0496">Mitochondrion</keyword>
<dbReference type="InterPro" id="IPR001401">
    <property type="entry name" value="Dynamin_GTPase"/>
</dbReference>
<dbReference type="InterPro" id="IPR019762">
    <property type="entry name" value="Dynamin_GTPase_CS"/>
</dbReference>
<evidence type="ECO:0000313" key="29">
    <source>
        <dbReference type="Ensembl" id="ENSCPIP00010003215.1"/>
    </source>
</evidence>
<evidence type="ECO:0000256" key="7">
    <source>
        <dbReference type="ARBA" id="ARBA00004600"/>
    </source>
</evidence>
<comment type="similarity">
    <text evidence="25">Belongs to the TRAFAC class dynamin-like GTPase superfamily. Dynamin/Fzo/YdjA family.</text>
</comment>